<reference evidence="2" key="1">
    <citation type="submission" date="2014-11" db="EMBL/GenBank/DDBJ databases">
        <authorList>
            <person name="Otto D Thomas"/>
            <person name="Naeem Raeece"/>
        </authorList>
    </citation>
    <scope>NUCLEOTIDE SEQUENCE</scope>
</reference>
<evidence type="ECO:0000259" key="1">
    <source>
        <dbReference type="SMART" id="SM01126"/>
    </source>
</evidence>
<dbReference type="EMBL" id="CDMZ01000137">
    <property type="protein sequence ID" value="CEM07692.1"/>
    <property type="molecule type" value="Genomic_DNA"/>
</dbReference>
<dbReference type="InterPro" id="IPR053164">
    <property type="entry name" value="IS1016-like_transposase"/>
</dbReference>
<proteinExistence type="predicted"/>
<dbReference type="InterPro" id="IPR024445">
    <property type="entry name" value="Tnp_ISXO2-like"/>
</dbReference>
<organism evidence="2">
    <name type="scientific">Chromera velia CCMP2878</name>
    <dbReference type="NCBI Taxonomy" id="1169474"/>
    <lineage>
        <taxon>Eukaryota</taxon>
        <taxon>Sar</taxon>
        <taxon>Alveolata</taxon>
        <taxon>Colpodellida</taxon>
        <taxon>Chromeraceae</taxon>
        <taxon>Chromera</taxon>
    </lineage>
</organism>
<dbReference type="Pfam" id="PF12762">
    <property type="entry name" value="DDE_Tnp_IS1595"/>
    <property type="match status" value="1"/>
</dbReference>
<dbReference type="SMART" id="SM01126">
    <property type="entry name" value="DDE_Tnp_IS1595"/>
    <property type="match status" value="1"/>
</dbReference>
<evidence type="ECO:0000313" key="2">
    <source>
        <dbReference type="EMBL" id="CEM07692.1"/>
    </source>
</evidence>
<sequence length="351" mass="40396">MEFSHADLILQARWWAGGKNSSITKTDLHNNSETTANWKKNFREAVAQMTVEKGWMRPGLRIGGLHTDGTRIKVYIDESLAGHVKFHRGKPTDGVWIVGAVEETKERKFFFIAVEDRSAKTLEAIIEAHIDKDSHLISDCWTRYNNVKEKGLVAEHDRVNHSEEFKDEVTGACTNHIKGTWTSMKRWIPKVRWRMGAIFDDLLKYMWRREHHTRIWDALWEACAAMEYEPVVRNREADAKRKAENAEADSLLAEKKSAVKAARTEAEEKYKTKRALQKLAAEDEEARMQMALQLEGFDGDSVEAALLTEKELMAPYEKEVKEARDRFHKAQRAYDAAVYTHREGISMEASS</sequence>
<gene>
    <name evidence="2" type="ORF">Cvel_15298</name>
</gene>
<dbReference type="VEuPathDB" id="CryptoDB:Cvel_15298"/>
<feature type="domain" description="ISXO2-like transposase" evidence="1">
    <location>
        <begin position="61"/>
        <end position="210"/>
    </location>
</feature>
<dbReference type="PANTHER" id="PTHR47163">
    <property type="entry name" value="DDE_TNP_IS1595 DOMAIN-CONTAINING PROTEIN"/>
    <property type="match status" value="1"/>
</dbReference>
<dbReference type="PhylomeDB" id="A0A0G4F6Q3"/>
<dbReference type="PANTHER" id="PTHR47163:SF2">
    <property type="entry name" value="SI:DKEY-17M8.2"/>
    <property type="match status" value="1"/>
</dbReference>
<dbReference type="AlphaFoldDB" id="A0A0G4F6Q3"/>
<name>A0A0G4F6Q3_9ALVE</name>
<protein>
    <recommendedName>
        <fullName evidence="1">ISXO2-like transposase domain-containing protein</fullName>
    </recommendedName>
</protein>
<accession>A0A0G4F6Q3</accession>